<dbReference type="CDD" id="cd00751">
    <property type="entry name" value="thiolase"/>
    <property type="match status" value="1"/>
</dbReference>
<keyword evidence="7" id="KW-0630">Potassium</keyword>
<gene>
    <name evidence="13" type="ORF">JMN32_22935</name>
</gene>
<dbReference type="AlphaFoldDB" id="A0A937G363"/>
<keyword evidence="14" id="KW-1185">Reference proteome</keyword>
<dbReference type="GO" id="GO:0006635">
    <property type="term" value="P:fatty acid beta-oxidation"/>
    <property type="evidence" value="ECO:0007669"/>
    <property type="project" value="TreeGrafter"/>
</dbReference>
<organism evidence="13 14">
    <name type="scientific">Fulvivirga marina</name>
    <dbReference type="NCBI Taxonomy" id="2494733"/>
    <lineage>
        <taxon>Bacteria</taxon>
        <taxon>Pseudomonadati</taxon>
        <taxon>Bacteroidota</taxon>
        <taxon>Cytophagia</taxon>
        <taxon>Cytophagales</taxon>
        <taxon>Fulvivirgaceae</taxon>
        <taxon>Fulvivirga</taxon>
    </lineage>
</organism>
<feature type="active site" description="Acyl-thioester intermediate" evidence="9">
    <location>
        <position position="88"/>
    </location>
</feature>
<proteinExistence type="inferred from homology"/>
<dbReference type="PANTHER" id="PTHR18919">
    <property type="entry name" value="ACETYL-COA C-ACYLTRANSFERASE"/>
    <property type="match status" value="1"/>
</dbReference>
<dbReference type="InterPro" id="IPR016039">
    <property type="entry name" value="Thiolase-like"/>
</dbReference>
<name>A0A937G363_9BACT</name>
<comment type="subunit">
    <text evidence="2">Homotetramer.</text>
</comment>
<reference evidence="13" key="1">
    <citation type="submission" date="2021-01" db="EMBL/GenBank/DDBJ databases">
        <title>Fulvivirga kasyanovii gen. nov., sp nov., a novel member of the phylum Bacteroidetes isolated from seawater in a mussel farm.</title>
        <authorList>
            <person name="Zhao L.-H."/>
            <person name="Wang Z.-J."/>
        </authorList>
    </citation>
    <scope>NUCLEOTIDE SEQUENCE</scope>
    <source>
        <strain evidence="13">29W222</strain>
    </source>
</reference>
<dbReference type="NCBIfam" id="TIGR01930">
    <property type="entry name" value="AcCoA-C-Actrans"/>
    <property type="match status" value="1"/>
</dbReference>
<dbReference type="Gene3D" id="3.40.47.10">
    <property type="match status" value="1"/>
</dbReference>
<dbReference type="PIRSF" id="PIRSF000429">
    <property type="entry name" value="Ac-CoA_Ac_transf"/>
    <property type="match status" value="1"/>
</dbReference>
<dbReference type="InterPro" id="IPR020615">
    <property type="entry name" value="Thiolase_acyl_enz_int_AS"/>
</dbReference>
<protein>
    <recommendedName>
        <fullName evidence="3">acetyl-CoA C-acetyltransferase</fullName>
        <ecNumber evidence="3">2.3.1.9</ecNumber>
    </recommendedName>
</protein>
<evidence type="ECO:0000259" key="11">
    <source>
        <dbReference type="Pfam" id="PF00108"/>
    </source>
</evidence>
<dbReference type="SUPFAM" id="SSF53901">
    <property type="entry name" value="Thiolase-like"/>
    <property type="match status" value="2"/>
</dbReference>
<dbReference type="GO" id="GO:0003985">
    <property type="term" value="F:acetyl-CoA C-acetyltransferase activity"/>
    <property type="evidence" value="ECO:0007669"/>
    <property type="project" value="UniProtKB-EC"/>
</dbReference>
<dbReference type="PROSITE" id="PS00737">
    <property type="entry name" value="THIOLASE_2"/>
    <property type="match status" value="1"/>
</dbReference>
<evidence type="ECO:0000256" key="4">
    <source>
        <dbReference type="ARBA" id="ARBA00022679"/>
    </source>
</evidence>
<keyword evidence="5" id="KW-0479">Metal-binding</keyword>
<dbReference type="InterPro" id="IPR020610">
    <property type="entry name" value="Thiolase_AS"/>
</dbReference>
<dbReference type="InterPro" id="IPR002155">
    <property type="entry name" value="Thiolase"/>
</dbReference>
<evidence type="ECO:0000313" key="13">
    <source>
        <dbReference type="EMBL" id="MBL6449183.1"/>
    </source>
</evidence>
<keyword evidence="8 10" id="KW-0012">Acyltransferase</keyword>
<comment type="similarity">
    <text evidence="1 10">Belongs to the thiolase-like superfamily. Thiolase family.</text>
</comment>
<evidence type="ECO:0000259" key="12">
    <source>
        <dbReference type="Pfam" id="PF02803"/>
    </source>
</evidence>
<comment type="caution">
    <text evidence="13">The sequence shown here is derived from an EMBL/GenBank/DDBJ whole genome shotgun (WGS) entry which is preliminary data.</text>
</comment>
<evidence type="ECO:0000256" key="8">
    <source>
        <dbReference type="ARBA" id="ARBA00023315"/>
    </source>
</evidence>
<feature type="active site" description="Proton acceptor" evidence="9">
    <location>
        <position position="378"/>
    </location>
</feature>
<evidence type="ECO:0000256" key="10">
    <source>
        <dbReference type="RuleBase" id="RU003557"/>
    </source>
</evidence>
<evidence type="ECO:0000256" key="3">
    <source>
        <dbReference type="ARBA" id="ARBA00012705"/>
    </source>
</evidence>
<sequence>MKDVYVVAAVRTPIGSFGGSLSSLTAVQLGSAAIKGALSKAGVDAKEVNEVYFGNVVSAGLGQAPARQAAVGAGIGYNVPCTTVNKVCSSGMKAVMLGAQSIMLGQNDVVMTGGMESMSNAPYYMPKARFGYKYGHGQLIDGLMHDGLWEAYNQFAMGNCADNTAKEMNISREAQDEYAINSYKRSAAAWEAGKFAEEIVPVEVPQRKGDPLVINEDEEYKNVRFDKITALRPVFSKEGTVTAANASTINDGASALILMSEEKVKELGVTPIAKIRGFADAAQDPMWFTTAPSLAIPKAMKAAGIEKEDVDFYEINEAFSAVAIANNTKLELDPAKVNVNGGAVALGHPLGCSGARIIATLNNVLHQNNGKIGVAGICNGGGGASAIVIEKL</sequence>
<dbReference type="EC" id="2.3.1.9" evidence="3"/>
<feature type="domain" description="Thiolase C-terminal" evidence="12">
    <location>
        <begin position="270"/>
        <end position="391"/>
    </location>
</feature>
<evidence type="ECO:0000256" key="6">
    <source>
        <dbReference type="ARBA" id="ARBA00022946"/>
    </source>
</evidence>
<evidence type="ECO:0000313" key="14">
    <source>
        <dbReference type="Proteomes" id="UP000614216"/>
    </source>
</evidence>
<dbReference type="PROSITE" id="PS00099">
    <property type="entry name" value="THIOLASE_3"/>
    <property type="match status" value="1"/>
</dbReference>
<dbReference type="RefSeq" id="WP_202858718.1">
    <property type="nucleotide sequence ID" value="NZ_JAEUGD010000066.1"/>
</dbReference>
<dbReference type="GO" id="GO:0046872">
    <property type="term" value="F:metal ion binding"/>
    <property type="evidence" value="ECO:0007669"/>
    <property type="project" value="UniProtKB-KW"/>
</dbReference>
<evidence type="ECO:0000256" key="5">
    <source>
        <dbReference type="ARBA" id="ARBA00022723"/>
    </source>
</evidence>
<dbReference type="InterPro" id="IPR020616">
    <property type="entry name" value="Thiolase_N"/>
</dbReference>
<feature type="domain" description="Thiolase N-terminal" evidence="11">
    <location>
        <begin position="4"/>
        <end position="262"/>
    </location>
</feature>
<dbReference type="InterPro" id="IPR020613">
    <property type="entry name" value="Thiolase_CS"/>
</dbReference>
<dbReference type="PANTHER" id="PTHR18919:SF156">
    <property type="entry name" value="ACETYL-COA ACETYLTRANSFERASE, MITOCHONDRIAL"/>
    <property type="match status" value="1"/>
</dbReference>
<dbReference type="FunFam" id="3.40.47.10:FF:000007">
    <property type="entry name" value="acetyl-CoA acetyltransferase, mitochondrial"/>
    <property type="match status" value="1"/>
</dbReference>
<dbReference type="EMBL" id="JAEUGD010000066">
    <property type="protein sequence ID" value="MBL6449183.1"/>
    <property type="molecule type" value="Genomic_DNA"/>
</dbReference>
<dbReference type="Pfam" id="PF02803">
    <property type="entry name" value="Thiolase_C"/>
    <property type="match status" value="1"/>
</dbReference>
<accession>A0A937G363</accession>
<evidence type="ECO:0000256" key="9">
    <source>
        <dbReference type="PIRSR" id="PIRSR000429-1"/>
    </source>
</evidence>
<evidence type="ECO:0000256" key="7">
    <source>
        <dbReference type="ARBA" id="ARBA00022958"/>
    </source>
</evidence>
<dbReference type="InterPro" id="IPR020617">
    <property type="entry name" value="Thiolase_C"/>
</dbReference>
<keyword evidence="4 10" id="KW-0808">Transferase</keyword>
<dbReference type="Pfam" id="PF00108">
    <property type="entry name" value="Thiolase_N"/>
    <property type="match status" value="1"/>
</dbReference>
<keyword evidence="6" id="KW-0809">Transit peptide</keyword>
<feature type="active site" description="Proton acceptor" evidence="9">
    <location>
        <position position="348"/>
    </location>
</feature>
<evidence type="ECO:0000256" key="1">
    <source>
        <dbReference type="ARBA" id="ARBA00010982"/>
    </source>
</evidence>
<dbReference type="PROSITE" id="PS00098">
    <property type="entry name" value="THIOLASE_1"/>
    <property type="match status" value="1"/>
</dbReference>
<dbReference type="Proteomes" id="UP000614216">
    <property type="component" value="Unassembled WGS sequence"/>
</dbReference>
<evidence type="ECO:0000256" key="2">
    <source>
        <dbReference type="ARBA" id="ARBA00011881"/>
    </source>
</evidence>